<accession>A0A0Q3JDK1</accession>
<dbReference type="Proteomes" id="UP000008810">
    <property type="component" value="Chromosome 2"/>
</dbReference>
<evidence type="ECO:0000313" key="4">
    <source>
        <dbReference type="Proteomes" id="UP000008810"/>
    </source>
</evidence>
<name>A0A0Q3JDK1_BRADI</name>
<dbReference type="InParanoid" id="A0A0Q3JDK1"/>
<dbReference type="EMBL" id="CM000881">
    <property type="protein sequence ID" value="KQK10396.2"/>
    <property type="molecule type" value="Genomic_DNA"/>
</dbReference>
<organism evidence="2">
    <name type="scientific">Brachypodium distachyon</name>
    <name type="common">Purple false brome</name>
    <name type="synonym">Trachynia distachya</name>
    <dbReference type="NCBI Taxonomy" id="15368"/>
    <lineage>
        <taxon>Eukaryota</taxon>
        <taxon>Viridiplantae</taxon>
        <taxon>Streptophyta</taxon>
        <taxon>Embryophyta</taxon>
        <taxon>Tracheophyta</taxon>
        <taxon>Spermatophyta</taxon>
        <taxon>Magnoliopsida</taxon>
        <taxon>Liliopsida</taxon>
        <taxon>Poales</taxon>
        <taxon>Poaceae</taxon>
        <taxon>BOP clade</taxon>
        <taxon>Pooideae</taxon>
        <taxon>Stipodae</taxon>
        <taxon>Brachypodieae</taxon>
        <taxon>Brachypodium</taxon>
    </lineage>
</organism>
<dbReference type="Gramene" id="KQK10396">
    <property type="protein sequence ID" value="KQK10396"/>
    <property type="gene ID" value="BRADI_2g54222v3"/>
</dbReference>
<keyword evidence="4" id="KW-1185">Reference proteome</keyword>
<feature type="region of interest" description="Disordered" evidence="1">
    <location>
        <begin position="1"/>
        <end position="28"/>
    </location>
</feature>
<evidence type="ECO:0000313" key="2">
    <source>
        <dbReference type="EMBL" id="KQK10396.2"/>
    </source>
</evidence>
<dbReference type="AlphaFoldDB" id="A0A0Q3JDK1"/>
<protein>
    <submittedName>
        <fullName evidence="2 3">Uncharacterized protein</fullName>
    </submittedName>
</protein>
<sequence length="60" mass="6076">MAPSSYPAPAISKTPSGNPLPRRGQVKESMGKQIAAVAVSTASVVLHACSDKKAAGAKKK</sequence>
<gene>
    <name evidence="2" type="ORF">BRADI_2g54222v3</name>
</gene>
<evidence type="ECO:0000313" key="3">
    <source>
        <dbReference type="EnsemblPlants" id="KQK10396"/>
    </source>
</evidence>
<dbReference type="EnsemblPlants" id="KQK10396">
    <property type="protein sequence ID" value="KQK10396"/>
    <property type="gene ID" value="BRADI_2g54222v3"/>
</dbReference>
<reference evidence="3" key="3">
    <citation type="submission" date="2018-08" db="UniProtKB">
        <authorList>
            <consortium name="EnsemblPlants"/>
        </authorList>
    </citation>
    <scope>IDENTIFICATION</scope>
    <source>
        <strain evidence="3">cv. Bd21</strain>
    </source>
</reference>
<proteinExistence type="predicted"/>
<evidence type="ECO:0000256" key="1">
    <source>
        <dbReference type="SAM" id="MobiDB-lite"/>
    </source>
</evidence>
<reference evidence="2 3" key="1">
    <citation type="journal article" date="2010" name="Nature">
        <title>Genome sequencing and analysis of the model grass Brachypodium distachyon.</title>
        <authorList>
            <consortium name="International Brachypodium Initiative"/>
        </authorList>
    </citation>
    <scope>NUCLEOTIDE SEQUENCE [LARGE SCALE GENOMIC DNA]</scope>
    <source>
        <strain evidence="2 3">Bd21</strain>
    </source>
</reference>
<dbReference type="OrthoDB" id="690785at2759"/>
<reference evidence="2" key="2">
    <citation type="submission" date="2017-06" db="EMBL/GenBank/DDBJ databases">
        <title>WGS assembly of Brachypodium distachyon.</title>
        <authorList>
            <consortium name="The International Brachypodium Initiative"/>
            <person name="Lucas S."/>
            <person name="Harmon-Smith M."/>
            <person name="Lail K."/>
            <person name="Tice H."/>
            <person name="Grimwood J."/>
            <person name="Bruce D."/>
            <person name="Barry K."/>
            <person name="Shu S."/>
            <person name="Lindquist E."/>
            <person name="Wang M."/>
            <person name="Pitluck S."/>
            <person name="Vogel J.P."/>
            <person name="Garvin D.F."/>
            <person name="Mockler T.C."/>
            <person name="Schmutz J."/>
            <person name="Rokhsar D."/>
            <person name="Bevan M.W."/>
        </authorList>
    </citation>
    <scope>NUCLEOTIDE SEQUENCE</scope>
    <source>
        <strain evidence="2">Bd21</strain>
    </source>
</reference>